<name>A1T5R1_MYCVP</name>
<dbReference type="HOGENOM" id="CLU_2288493_0_0_11"/>
<dbReference type="Proteomes" id="UP000009159">
    <property type="component" value="Chromosome"/>
</dbReference>
<sequence>MCASLLHLGPPKQDVSLCGPELVGRYLIEDTNDLEPPAGKVCVDFLEKGLAGIELYEAELRVNEVDQAKLVAALEDPHFATLDIDLQKDRARKSGKIDAGV</sequence>
<dbReference type="AlphaFoldDB" id="A1T5R1"/>
<reference evidence="1" key="1">
    <citation type="submission" date="2006-12" db="EMBL/GenBank/DDBJ databases">
        <title>Complete sequence of Mycobacterium vanbaalenii PYR-1.</title>
        <authorList>
            <consortium name="US DOE Joint Genome Institute"/>
            <person name="Copeland A."/>
            <person name="Lucas S."/>
            <person name="Lapidus A."/>
            <person name="Barry K."/>
            <person name="Detter J.C."/>
            <person name="Glavina del Rio T."/>
            <person name="Hammon N."/>
            <person name="Israni S."/>
            <person name="Dalin E."/>
            <person name="Tice H."/>
            <person name="Pitluck S."/>
            <person name="Singan V."/>
            <person name="Schmutz J."/>
            <person name="Larimer F."/>
            <person name="Land M."/>
            <person name="Hauser L."/>
            <person name="Kyrpides N."/>
            <person name="Anderson I.J."/>
            <person name="Miller C."/>
            <person name="Richardson P."/>
        </authorList>
    </citation>
    <scope>NUCLEOTIDE SEQUENCE [LARGE SCALE GENOMIC DNA]</scope>
    <source>
        <strain evidence="1">PYR-1</strain>
    </source>
</reference>
<gene>
    <name evidence="1" type="ordered locus">Mvan_1683</name>
</gene>
<evidence type="ECO:0000313" key="1">
    <source>
        <dbReference type="EMBL" id="ABM12511.1"/>
    </source>
</evidence>
<evidence type="ECO:0000313" key="2">
    <source>
        <dbReference type="Proteomes" id="UP000009159"/>
    </source>
</evidence>
<organism evidence="1 2">
    <name type="scientific">Mycolicibacterium vanbaalenii (strain DSM 7251 / JCM 13017 / BCRC 16820 / KCTC 9966 / NRRL B-24157 / PYR-1)</name>
    <name type="common">Mycobacterium vanbaalenii</name>
    <dbReference type="NCBI Taxonomy" id="350058"/>
    <lineage>
        <taxon>Bacteria</taxon>
        <taxon>Bacillati</taxon>
        <taxon>Actinomycetota</taxon>
        <taxon>Actinomycetes</taxon>
        <taxon>Mycobacteriales</taxon>
        <taxon>Mycobacteriaceae</taxon>
        <taxon>Mycolicibacterium</taxon>
    </lineage>
</organism>
<dbReference type="KEGG" id="mva:Mvan_1683"/>
<proteinExistence type="predicted"/>
<keyword evidence="2" id="KW-1185">Reference proteome</keyword>
<accession>A1T5R1</accession>
<protein>
    <submittedName>
        <fullName evidence="1">Uncharacterized protein</fullName>
    </submittedName>
</protein>
<dbReference type="STRING" id="350058.Mvan_1683"/>
<dbReference type="EMBL" id="CP000511">
    <property type="protein sequence ID" value="ABM12511.1"/>
    <property type="molecule type" value="Genomic_DNA"/>
</dbReference>